<gene>
    <name evidence="1" type="ORF">IAA45_10100</name>
</gene>
<comment type="caution">
    <text evidence="1">The sequence shown here is derived from an EMBL/GenBank/DDBJ whole genome shotgun (WGS) entry which is preliminary data.</text>
</comment>
<reference evidence="1" key="2">
    <citation type="submission" date="2021-04" db="EMBL/GenBank/DDBJ databases">
        <authorList>
            <person name="Gilroy R."/>
        </authorList>
    </citation>
    <scope>NUCLEOTIDE SEQUENCE</scope>
    <source>
        <strain evidence="1">ChiSjej1B19-8411</strain>
    </source>
</reference>
<dbReference type="AlphaFoldDB" id="A0A9D1WKZ7"/>
<protein>
    <submittedName>
        <fullName evidence="1">IS4/IS5 family transposase</fullName>
    </submittedName>
</protein>
<dbReference type="EMBL" id="DXEX01000214">
    <property type="protein sequence ID" value="HIX60047.1"/>
    <property type="molecule type" value="Genomic_DNA"/>
</dbReference>
<feature type="non-terminal residue" evidence="1">
    <location>
        <position position="107"/>
    </location>
</feature>
<evidence type="ECO:0000313" key="1">
    <source>
        <dbReference type="EMBL" id="HIX60047.1"/>
    </source>
</evidence>
<name>A0A9D1WKZ7_9FIRM</name>
<sequence length="107" mass="12470">MKGNTVCKEWLDFWNFPTDTTSVSTFSQQIQKLLPDAMDYFFHSFNDTFSSLDTYRGLCLLACDCSDLAIAHNPNDKDNHRCHNSLERNEKGYNQLHLNALYDLKNR</sequence>
<evidence type="ECO:0000313" key="2">
    <source>
        <dbReference type="Proteomes" id="UP000886817"/>
    </source>
</evidence>
<proteinExistence type="predicted"/>
<organism evidence="1 2">
    <name type="scientific">Candidatus Blautia gallistercoris</name>
    <dbReference type="NCBI Taxonomy" id="2838490"/>
    <lineage>
        <taxon>Bacteria</taxon>
        <taxon>Bacillati</taxon>
        <taxon>Bacillota</taxon>
        <taxon>Clostridia</taxon>
        <taxon>Lachnospirales</taxon>
        <taxon>Lachnospiraceae</taxon>
        <taxon>Blautia</taxon>
    </lineage>
</organism>
<accession>A0A9D1WKZ7</accession>
<reference evidence="1" key="1">
    <citation type="journal article" date="2021" name="PeerJ">
        <title>Extensive microbial diversity within the chicken gut microbiome revealed by metagenomics and culture.</title>
        <authorList>
            <person name="Gilroy R."/>
            <person name="Ravi A."/>
            <person name="Getino M."/>
            <person name="Pursley I."/>
            <person name="Horton D.L."/>
            <person name="Alikhan N.F."/>
            <person name="Baker D."/>
            <person name="Gharbi K."/>
            <person name="Hall N."/>
            <person name="Watson M."/>
            <person name="Adriaenssens E.M."/>
            <person name="Foster-Nyarko E."/>
            <person name="Jarju S."/>
            <person name="Secka A."/>
            <person name="Antonio M."/>
            <person name="Oren A."/>
            <person name="Chaudhuri R.R."/>
            <person name="La Ragione R."/>
            <person name="Hildebrand F."/>
            <person name="Pallen M.J."/>
        </authorList>
    </citation>
    <scope>NUCLEOTIDE SEQUENCE</scope>
    <source>
        <strain evidence="1">ChiSjej1B19-8411</strain>
    </source>
</reference>
<dbReference type="Proteomes" id="UP000886817">
    <property type="component" value="Unassembled WGS sequence"/>
</dbReference>